<keyword evidence="3 4" id="KW-0946">Virion</keyword>
<dbReference type="EMBL" id="KY385637">
    <property type="protein sequence ID" value="AQS79180.1"/>
    <property type="molecule type" value="Genomic_DNA"/>
</dbReference>
<feature type="compositionally biased region" description="Low complexity" evidence="5">
    <location>
        <begin position="101"/>
        <end position="114"/>
    </location>
</feature>
<keyword evidence="1 4" id="KW-0167">Capsid protein</keyword>
<comment type="similarity">
    <text evidence="4">Belongs to the herpesviridae small capsomere-interacting protein family.</text>
</comment>
<evidence type="ECO:0000256" key="2">
    <source>
        <dbReference type="ARBA" id="ARBA00022562"/>
    </source>
</evidence>
<dbReference type="Pfam" id="PF04496">
    <property type="entry name" value="Herpes_UL35"/>
    <property type="match status" value="1"/>
</dbReference>
<sequence length="122" mass="12858">MSAVNFGRPNTISARAVGAMDMRHIIQQVNAAPPPDQQHEHPRGNAAAAHSYVRGLAGALTALYNAHAHNTLAPQPMFAAPDPASWLRPAFGLKRTFSPFTPTAPQPARRQAAQGSGGSTSQ</sequence>
<comment type="function">
    <text evidence="4">Participates in the assembly of the infectious particles by decorating the outer surface of the capsid shell and thus forming a layer between the capsid and the tegument. Complexes composed of the major capsid protein and small capsomere-interacting protein/SCP assemble together in the host cytoplasm and are translocated to the nucleus, where they accumulate and participate in capsid assembly.</text>
</comment>
<organism evidence="6 7">
    <name type="scientific">Herpesvirus ateles type 1 (strain Lennette)</name>
    <dbReference type="NCBI Taxonomy" id="35243"/>
    <lineage>
        <taxon>Viruses</taxon>
        <taxon>Duplodnaviria</taxon>
        <taxon>Heunggongvirae</taxon>
        <taxon>Peploviricota</taxon>
        <taxon>Herviviricetes</taxon>
        <taxon>Herpesvirales</taxon>
        <taxon>Orthoherpesviridae</taxon>
        <taxon>Alphaherpesvirinae</taxon>
        <taxon>Simplexvirus</taxon>
        <taxon>Simplexvirus atelinealpha1</taxon>
    </lineage>
</organism>
<dbReference type="Proteomes" id="UP000243553">
    <property type="component" value="Segment"/>
</dbReference>
<dbReference type="HAMAP" id="MF_04020">
    <property type="entry name" value="HSV_SCP_alphahv"/>
    <property type="match status" value="1"/>
</dbReference>
<feature type="region of interest" description="Disordered" evidence="5">
    <location>
        <begin position="97"/>
        <end position="122"/>
    </location>
</feature>
<gene>
    <name evidence="6" type="primary">UL35</name>
    <name evidence="4" type="synonym">SCP</name>
</gene>
<dbReference type="GeneID" id="32707799"/>
<dbReference type="GO" id="GO:0019028">
    <property type="term" value="C:viral capsid"/>
    <property type="evidence" value="ECO:0007669"/>
    <property type="project" value="UniProtKB-UniRule"/>
</dbReference>
<dbReference type="GO" id="GO:0016032">
    <property type="term" value="P:viral process"/>
    <property type="evidence" value="ECO:0007669"/>
    <property type="project" value="UniProtKB-UniRule"/>
</dbReference>
<evidence type="ECO:0000313" key="6">
    <source>
        <dbReference type="EMBL" id="AQS79180.1"/>
    </source>
</evidence>
<dbReference type="RefSeq" id="YP_009361902.1">
    <property type="nucleotide sequence ID" value="NC_034446.1"/>
</dbReference>
<accession>A0A1S6JLN5</accession>
<dbReference type="InterPro" id="IPR007584">
    <property type="entry name" value="Herpes_UL35"/>
</dbReference>
<comment type="subunit">
    <text evidence="4">Interacts with the major capsid protein/MCP.</text>
</comment>
<evidence type="ECO:0000313" key="7">
    <source>
        <dbReference type="Proteomes" id="UP000243553"/>
    </source>
</evidence>
<evidence type="ECO:0000256" key="1">
    <source>
        <dbReference type="ARBA" id="ARBA00022561"/>
    </source>
</evidence>
<organismHost>
    <name type="scientific">Ateles</name>
    <dbReference type="NCBI Taxonomy" id="9506"/>
</organismHost>
<protein>
    <recommendedName>
        <fullName evidence="4">Small capsomere-interacting protein</fullName>
    </recommendedName>
</protein>
<keyword evidence="2 4" id="KW-1048">Host nucleus</keyword>
<dbReference type="GO" id="GO:0042025">
    <property type="term" value="C:host cell nucleus"/>
    <property type="evidence" value="ECO:0007669"/>
    <property type="project" value="UniProtKB-SubCell"/>
</dbReference>
<evidence type="ECO:0000256" key="5">
    <source>
        <dbReference type="SAM" id="MobiDB-lite"/>
    </source>
</evidence>
<dbReference type="KEGG" id="vg:32707799"/>
<keyword evidence="7" id="KW-1185">Reference proteome</keyword>
<comment type="subcellular location">
    <subcellularLocation>
        <location evidence="4">Virion</location>
    </subcellularLocation>
    <subcellularLocation>
        <location evidence="4">Host nucleus</location>
    </subcellularLocation>
</comment>
<name>A0A1S6JLN5_HSVA1</name>
<reference evidence="6 7" key="1">
    <citation type="journal article" date="2017" name="Arch. Virol.">
        <title>Sequence of the ateline alphaherpesvirus 1 (HVA1) genome.</title>
        <authorList>
            <person name="Eberle R."/>
            <person name="Black D.H."/>
        </authorList>
    </citation>
    <scope>NUCLEOTIDE SEQUENCE [LARGE SCALE GENOMIC DNA]</scope>
    <source>
        <strain evidence="6">Lennette</strain>
    </source>
</reference>
<proteinExistence type="inferred from homology"/>
<evidence type="ECO:0000256" key="3">
    <source>
        <dbReference type="ARBA" id="ARBA00022844"/>
    </source>
</evidence>
<evidence type="ECO:0000256" key="4">
    <source>
        <dbReference type="HAMAP-Rule" id="MF_04020"/>
    </source>
</evidence>